<dbReference type="PANTHER" id="PTHR31157">
    <property type="entry name" value="SCP DOMAIN-CONTAINING PROTEIN"/>
    <property type="match status" value="1"/>
</dbReference>
<keyword evidence="4" id="KW-1185">Reference proteome</keyword>
<dbReference type="Pfam" id="PF00188">
    <property type="entry name" value="CAP"/>
    <property type="match status" value="1"/>
</dbReference>
<dbReference type="CDD" id="cd05379">
    <property type="entry name" value="CAP_bacterial"/>
    <property type="match status" value="1"/>
</dbReference>
<sequence>MTCLIRFAAALALSLLATTGSAATRDCVAPDNVNALATEIAAGVNANRRAAGEAPLRFNRRLGQAAMVHACDMQVHDFFDHRGSDGSNSQRRVRAAGYDDCIVAENIAWGYPQPAQIITGWMNSAGHRRNMMHPRIEEFGIGITQGPKGPYWVLVVGKQC</sequence>
<name>A0ABZ2V7S0_9RHOB</name>
<dbReference type="Gene3D" id="3.40.33.10">
    <property type="entry name" value="CAP"/>
    <property type="match status" value="1"/>
</dbReference>
<dbReference type="PANTHER" id="PTHR31157:SF1">
    <property type="entry name" value="SCP DOMAIN-CONTAINING PROTEIN"/>
    <property type="match status" value="1"/>
</dbReference>
<accession>A0ABZ2V7S0</accession>
<feature type="signal peptide" evidence="1">
    <location>
        <begin position="1"/>
        <end position="22"/>
    </location>
</feature>
<dbReference type="Proteomes" id="UP001440612">
    <property type="component" value="Chromosome"/>
</dbReference>
<dbReference type="EMBL" id="CP150951">
    <property type="protein sequence ID" value="WZC50628.1"/>
    <property type="molecule type" value="Genomic_DNA"/>
</dbReference>
<evidence type="ECO:0000313" key="3">
    <source>
        <dbReference type="EMBL" id="WZC50628.1"/>
    </source>
</evidence>
<organism evidence="3 4">
    <name type="scientific">Yoonia phaeophyticola</name>
    <dbReference type="NCBI Taxonomy" id="3137369"/>
    <lineage>
        <taxon>Bacteria</taxon>
        <taxon>Pseudomonadati</taxon>
        <taxon>Pseudomonadota</taxon>
        <taxon>Alphaproteobacteria</taxon>
        <taxon>Rhodobacterales</taxon>
        <taxon>Paracoccaceae</taxon>
        <taxon>Yoonia</taxon>
    </lineage>
</organism>
<evidence type="ECO:0000313" key="4">
    <source>
        <dbReference type="Proteomes" id="UP001440612"/>
    </source>
</evidence>
<keyword evidence="1" id="KW-0732">Signal</keyword>
<protein>
    <submittedName>
        <fullName evidence="3">CAP domain-containing protein</fullName>
    </submittedName>
</protein>
<feature type="chain" id="PRO_5045467689" evidence="1">
    <location>
        <begin position="23"/>
        <end position="160"/>
    </location>
</feature>
<proteinExistence type="predicted"/>
<dbReference type="InterPro" id="IPR014044">
    <property type="entry name" value="CAP_dom"/>
</dbReference>
<dbReference type="SUPFAM" id="SSF55797">
    <property type="entry name" value="PR-1-like"/>
    <property type="match status" value="1"/>
</dbReference>
<feature type="domain" description="SCP" evidence="2">
    <location>
        <begin position="44"/>
        <end position="154"/>
    </location>
</feature>
<dbReference type="RefSeq" id="WP_341368730.1">
    <property type="nucleotide sequence ID" value="NZ_CP150951.2"/>
</dbReference>
<evidence type="ECO:0000259" key="2">
    <source>
        <dbReference type="Pfam" id="PF00188"/>
    </source>
</evidence>
<dbReference type="InterPro" id="IPR035940">
    <property type="entry name" value="CAP_sf"/>
</dbReference>
<gene>
    <name evidence="3" type="ORF">AABB29_08445</name>
</gene>
<reference evidence="4" key="1">
    <citation type="submission" date="2024-04" db="EMBL/GenBank/DDBJ databases">
        <title>Phylogenomic analyses of a clade within the roseobacter group suggest taxonomic reassignments of species of the genera Aestuariivita, Citreicella, Loktanella, Nautella, Pelagibaca, Ruegeria, Thalassobius, Thiobacimonas and Tropicibacter, and the proposal o.</title>
        <authorList>
            <person name="Jeon C.O."/>
        </authorList>
    </citation>
    <scope>NUCLEOTIDE SEQUENCE [LARGE SCALE GENOMIC DNA]</scope>
    <source>
        <strain evidence="4">BS5-3</strain>
    </source>
</reference>
<evidence type="ECO:0000256" key="1">
    <source>
        <dbReference type="SAM" id="SignalP"/>
    </source>
</evidence>